<dbReference type="GO" id="GO:0048284">
    <property type="term" value="P:organelle fusion"/>
    <property type="evidence" value="ECO:0007669"/>
    <property type="project" value="TreeGrafter"/>
</dbReference>
<evidence type="ECO:0000313" key="7">
    <source>
        <dbReference type="Proteomes" id="UP000246078"/>
    </source>
</evidence>
<dbReference type="VEuPathDB" id="TriTrypDB:TcCLB.419833.10"/>
<gene>
    <name evidence="6" type="ORF">C3747_15g189</name>
</gene>
<dbReference type="PANTHER" id="PTHR23323">
    <property type="entry name" value="VACUOLAR PROTEIN SORTING-ASSOCIATED PROTEIN"/>
    <property type="match status" value="1"/>
</dbReference>
<dbReference type="VEuPathDB" id="TriTrypDB:TcCLB.506401.70"/>
<comment type="caution">
    <text evidence="6">The sequence shown here is derived from an EMBL/GenBank/DDBJ whole genome shotgun (WGS) entry which is preliminary data.</text>
</comment>
<dbReference type="GO" id="GO:0008270">
    <property type="term" value="F:zinc ion binding"/>
    <property type="evidence" value="ECO:0007669"/>
    <property type="project" value="UniProtKB-KW"/>
</dbReference>
<dbReference type="GO" id="GO:0005768">
    <property type="term" value="C:endosome"/>
    <property type="evidence" value="ECO:0007669"/>
    <property type="project" value="TreeGrafter"/>
</dbReference>
<keyword evidence="3" id="KW-0862">Zinc</keyword>
<dbReference type="PANTHER" id="PTHR23323:SF26">
    <property type="entry name" value="VACUOLAR PROTEIN SORTING-ASSOCIATED PROTEIN 18 HOMOLOG"/>
    <property type="match status" value="1"/>
</dbReference>
<dbReference type="InterPro" id="IPR007810">
    <property type="entry name" value="Pep3/Vps18_beta-prop"/>
</dbReference>
<dbReference type="VEuPathDB" id="TriTrypDB:TcBrA4_0001290"/>
<reference evidence="6 7" key="1">
    <citation type="journal article" date="2018" name="Microb. Genom.">
        <title>Expanding an expanded genome: long-read sequencing of Trypanosoma cruzi.</title>
        <authorList>
            <person name="Berna L."/>
            <person name="Rodriguez M."/>
            <person name="Chiribao M.L."/>
            <person name="Parodi-Talice A."/>
            <person name="Pita S."/>
            <person name="Rijo G."/>
            <person name="Alvarez-Valin F."/>
            <person name="Robello C."/>
        </authorList>
    </citation>
    <scope>NUCLEOTIDE SEQUENCE [LARGE SCALE GENOMIC DNA]</scope>
    <source>
        <strain evidence="6 7">TCC</strain>
    </source>
</reference>
<evidence type="ECO:0000256" key="3">
    <source>
        <dbReference type="ARBA" id="ARBA00022833"/>
    </source>
</evidence>
<dbReference type="Pfam" id="PF05131">
    <property type="entry name" value="Pep3_Vps18"/>
    <property type="match status" value="1"/>
</dbReference>
<dbReference type="GO" id="GO:0007032">
    <property type="term" value="P:endosome organization"/>
    <property type="evidence" value="ECO:0007669"/>
    <property type="project" value="TreeGrafter"/>
</dbReference>
<dbReference type="GO" id="GO:0006904">
    <property type="term" value="P:vesicle docking involved in exocytosis"/>
    <property type="evidence" value="ECO:0007669"/>
    <property type="project" value="TreeGrafter"/>
</dbReference>
<dbReference type="EMBL" id="PRFC01000015">
    <property type="protein sequence ID" value="PWV18039.1"/>
    <property type="molecule type" value="Genomic_DNA"/>
</dbReference>
<keyword evidence="1" id="KW-0479">Metal-binding</keyword>
<dbReference type="VEuPathDB" id="TriTrypDB:C4B63_45g111"/>
<dbReference type="GO" id="GO:0030897">
    <property type="term" value="C:HOPS complex"/>
    <property type="evidence" value="ECO:0007669"/>
    <property type="project" value="TreeGrafter"/>
</dbReference>
<dbReference type="VEuPathDB" id="TriTrypDB:Tc_MARK_8248"/>
<dbReference type="VEuPathDB" id="TriTrypDB:TCDM_01726"/>
<dbReference type="VEuPathDB" id="TriTrypDB:TcCLB.503727.29"/>
<dbReference type="VEuPathDB" id="TriTrypDB:TcG_03005"/>
<evidence type="ECO:0000256" key="4">
    <source>
        <dbReference type="SAM" id="MobiDB-lite"/>
    </source>
</evidence>
<feature type="domain" description="Pep3/Vps18 beta-propeller" evidence="5">
    <location>
        <begin position="154"/>
        <end position="341"/>
    </location>
</feature>
<dbReference type="VEuPathDB" id="TriTrypDB:TcCLB.509603.10"/>
<dbReference type="OMA" id="ERCNQIG"/>
<protein>
    <submittedName>
        <fullName evidence="6">Putative vacuolar protein sorting protein 18</fullName>
    </submittedName>
</protein>
<evidence type="ECO:0000256" key="1">
    <source>
        <dbReference type="ARBA" id="ARBA00022723"/>
    </source>
</evidence>
<dbReference type="GO" id="GO:0030674">
    <property type="term" value="F:protein-macromolecule adaptor activity"/>
    <property type="evidence" value="ECO:0007669"/>
    <property type="project" value="TreeGrafter"/>
</dbReference>
<name>A0A2V2XDM7_TRYCR</name>
<keyword evidence="2" id="KW-0863">Zinc-finger</keyword>
<evidence type="ECO:0000259" key="5">
    <source>
        <dbReference type="Pfam" id="PF05131"/>
    </source>
</evidence>
<dbReference type="VEuPathDB" id="TriTrypDB:C3747_15g189"/>
<sequence length="1602" mass="179025">MYVASEKVSWFDPALLTSEHVASDIDDSLEIKEVVMEVTRRRFEEQTLADCAQNSRSVHAAVRAFYRDAEKKGVATAIPSIGYRMERPACPIDHNVEPFAHVVVAGGIYAVVTEQVPQHLYFFDQEKDIAISRLKLASDAKTSDESPAAVKFFIDEKDAVSALFLDPRGNFCVVRWRSGKAAYYHIPHRRCHRRHHSEGWPAEGMEAGGDEERSEEDMTPRRFPLQFSSNVTGMLQPFHLECVAWDLNNKSDTTTGEIILGSSSGGVLLACRLETHGIFEARKLYQFPQPYSTQPIDSVAYMVDSQSPEHPRHHVVFIAQNSRLFVFSSLWGQGGRLEAAFDTNLMNCKNVVPRSNSATLYPGSSLSCAGLSGGSLMNYISISKEASTKTMMTTTANITTATTTNAATPSPVLSSSSIRCRHRALSSTVAHVDTKVTHASPDALMPRLFSQVAILDPRELIPTKPSSLRVPAAEGGGEANKDHDARRNSVPGADADKLPHVFFWQYGDTLTHGVIMLTGPVSTLTEEASLAALSPSLQQKTKGFGFSALRPTGLPPLPNTRLPLNLWQSLLPIGILSVVDLGRLLREFSAFLQPQKGGTTQRPPMFRFMPARREKNVTTEKLPPRPLGVGDIERLLLIRQGVQYGCGGRFILPRLPASRLAADELILPKAVEIRTREKEPQSAESLVSFAMGYGYLLLTTTRAVYAFCHLAALPLPQESFQWKNSLVFTRGLATPTVGNTAAGACENHAMMAFCSRDWGRSQVFHLFATSYIVELRLRRRRRAQYVAQLMDAVNSINVVAVNKITSENTETEGTQGGEARTMELNSQQMTLPQNVSWRPRVSLQPVSLRTPPGPESPLSPISVIPSRSSESLSSFFTTSYKLPLRCTNDELQFEEWIRNHKDKVVNIPHMGTLGGHIEAGLRTMLHYDTDFLYGMALRLAACSSLERERCDLLPRVRHVYAKRLFRQGRFLEAAAQHGLAMEGPPYLNTLLLEFSRVATDDMEPLILFLILRLRGYERQKSNGETCSLELTCLTTWLVSLLLERCNQIGKERQGNGECSGLPALVTVSVANPAIVTSSVGAEKAVGENRRSLEMTAYLRRKYNLNNPRQLLDQIFVRYGAFVQWKAICAAVFGIASAELAILICERLGHHGELLSRLFLQQERQLDGLVCLERNGTGVCASALTKTTTSVTTLLKEDQLNQLNQSLKTYWLKYASILMRFCPCRFVRRGLIPFGSDLGLNPMQLFPALLLYDPRRNERAFEVDGAIEVVLQRHMIEESLLEEERARATYHAAQLYLEHVIYTEGYTNECLLNLLMYFTARDGDDAALTRFFTELCANHISHRLEVSYAYRVCSRFGRHVGCAWTCFITGRYEEAIQLAMKIRNEELAIHFIRSIRGNDEKEIRHMLWKRLATATAKNGGGGSRRALQLIAESEGDLNVSDVLPHLSGDVMMQEFREELLASVSIFSNTLVSIKQAIEVSLKDVEAIKRDMENIQRRPLKLPSTQRCAVCGKAALTRPFVAFNGCRHVYHKRCFDACRAKMEEQLRSLKDVSTSLPVHTGEEIECMPLADVELECVFCSRRYLRLFLTVPLSNNITSSSLRLP</sequence>
<dbReference type="VEuPathDB" id="TriTrypDB:TCSYLVIO_009744"/>
<dbReference type="VEuPathDB" id="TriTrypDB:BCY84_12617"/>
<feature type="region of interest" description="Disordered" evidence="4">
    <location>
        <begin position="466"/>
        <end position="492"/>
    </location>
</feature>
<dbReference type="VEuPathDB" id="TriTrypDB:ECC02_000882"/>
<evidence type="ECO:0000256" key="2">
    <source>
        <dbReference type="ARBA" id="ARBA00022771"/>
    </source>
</evidence>
<dbReference type="VEuPathDB" id="TriTrypDB:TcCL_ESM02514"/>
<evidence type="ECO:0000313" key="6">
    <source>
        <dbReference type="EMBL" id="PWV18039.1"/>
    </source>
</evidence>
<dbReference type="OrthoDB" id="252057at2759"/>
<organism evidence="6 7">
    <name type="scientific">Trypanosoma cruzi</name>
    <dbReference type="NCBI Taxonomy" id="5693"/>
    <lineage>
        <taxon>Eukaryota</taxon>
        <taxon>Discoba</taxon>
        <taxon>Euglenozoa</taxon>
        <taxon>Kinetoplastea</taxon>
        <taxon>Metakinetoplastina</taxon>
        <taxon>Trypanosomatida</taxon>
        <taxon>Trypanosomatidae</taxon>
        <taxon>Trypanosoma</taxon>
        <taxon>Schizotrypanum</taxon>
    </lineage>
</organism>
<proteinExistence type="predicted"/>
<accession>A0A2V2XDM7</accession>
<dbReference type="Proteomes" id="UP000246078">
    <property type="component" value="Unassembled WGS sequence"/>
</dbReference>
<dbReference type="VEuPathDB" id="TriTrypDB:C4B63_45g110"/>
<dbReference type="GO" id="GO:0007033">
    <property type="term" value="P:vacuole organization"/>
    <property type="evidence" value="ECO:0007669"/>
    <property type="project" value="TreeGrafter"/>
</dbReference>